<feature type="region of interest" description="Disordered" evidence="6">
    <location>
        <begin position="1"/>
        <end position="50"/>
    </location>
</feature>
<feature type="compositionally biased region" description="Gly residues" evidence="6">
    <location>
        <begin position="25"/>
        <end position="41"/>
    </location>
</feature>
<feature type="transmembrane region" description="Helical" evidence="7">
    <location>
        <begin position="361"/>
        <end position="380"/>
    </location>
</feature>
<feature type="transmembrane region" description="Helical" evidence="7">
    <location>
        <begin position="94"/>
        <end position="114"/>
    </location>
</feature>
<evidence type="ECO:0000256" key="2">
    <source>
        <dbReference type="ARBA" id="ARBA00022475"/>
    </source>
</evidence>
<evidence type="ECO:0000256" key="7">
    <source>
        <dbReference type="SAM" id="Phobius"/>
    </source>
</evidence>
<feature type="transmembrane region" description="Helical" evidence="7">
    <location>
        <begin position="400"/>
        <end position="422"/>
    </location>
</feature>
<evidence type="ECO:0000256" key="6">
    <source>
        <dbReference type="SAM" id="MobiDB-lite"/>
    </source>
</evidence>
<gene>
    <name evidence="9" type="ORF">ACFP1B_02320</name>
</gene>
<evidence type="ECO:0000256" key="3">
    <source>
        <dbReference type="ARBA" id="ARBA00022692"/>
    </source>
</evidence>
<dbReference type="RefSeq" id="WP_344517381.1">
    <property type="nucleotide sequence ID" value="NZ_BAAATU010000062.1"/>
</dbReference>
<feature type="transmembrane region" description="Helical" evidence="7">
    <location>
        <begin position="126"/>
        <end position="145"/>
    </location>
</feature>
<keyword evidence="10" id="KW-1185">Reference proteome</keyword>
<feature type="compositionally biased region" description="Basic and acidic residues" evidence="6">
    <location>
        <begin position="1"/>
        <end position="24"/>
    </location>
</feature>
<name>A0ABW1GEK5_9ACTN</name>
<comment type="caution">
    <text evidence="9">The sequence shown here is derived from an EMBL/GenBank/DDBJ whole genome shotgun (WGS) entry which is preliminary data.</text>
</comment>
<dbReference type="PRINTS" id="PR01988">
    <property type="entry name" value="EXPORTERBACE"/>
</dbReference>
<dbReference type="CDD" id="cd06173">
    <property type="entry name" value="MFS_MefA_like"/>
    <property type="match status" value="1"/>
</dbReference>
<dbReference type="EMBL" id="JBHSPU010000002">
    <property type="protein sequence ID" value="MFC5912281.1"/>
    <property type="molecule type" value="Genomic_DNA"/>
</dbReference>
<dbReference type="Proteomes" id="UP001596200">
    <property type="component" value="Unassembled WGS sequence"/>
</dbReference>
<evidence type="ECO:0000313" key="9">
    <source>
        <dbReference type="EMBL" id="MFC5912281.1"/>
    </source>
</evidence>
<feature type="transmembrane region" description="Helical" evidence="7">
    <location>
        <begin position="428"/>
        <end position="448"/>
    </location>
</feature>
<feature type="transmembrane region" description="Helical" evidence="7">
    <location>
        <begin position="337"/>
        <end position="355"/>
    </location>
</feature>
<dbReference type="InterPro" id="IPR020846">
    <property type="entry name" value="MFS_dom"/>
</dbReference>
<dbReference type="PANTHER" id="PTHR23513:SF6">
    <property type="entry name" value="MAJOR FACILITATOR SUPERFAMILY ASSOCIATED DOMAIN-CONTAINING PROTEIN"/>
    <property type="match status" value="1"/>
</dbReference>
<keyword evidence="4 7" id="KW-1133">Transmembrane helix</keyword>
<dbReference type="InterPro" id="IPR036259">
    <property type="entry name" value="MFS_trans_sf"/>
</dbReference>
<keyword evidence="3 7" id="KW-0812">Transmembrane</keyword>
<organism evidence="9 10">
    <name type="scientific">Streptomyces pulveraceus</name>
    <dbReference type="NCBI Taxonomy" id="68258"/>
    <lineage>
        <taxon>Bacteria</taxon>
        <taxon>Bacillati</taxon>
        <taxon>Actinomycetota</taxon>
        <taxon>Actinomycetes</taxon>
        <taxon>Kitasatosporales</taxon>
        <taxon>Streptomycetaceae</taxon>
        <taxon>Streptomyces</taxon>
    </lineage>
</organism>
<dbReference type="SUPFAM" id="SSF103473">
    <property type="entry name" value="MFS general substrate transporter"/>
    <property type="match status" value="1"/>
</dbReference>
<dbReference type="InterPro" id="IPR022324">
    <property type="entry name" value="Bacilysin_exporter_BacE_put"/>
</dbReference>
<feature type="transmembrane region" description="Helical" evidence="7">
    <location>
        <begin position="151"/>
        <end position="171"/>
    </location>
</feature>
<comment type="subcellular location">
    <subcellularLocation>
        <location evidence="1">Cell membrane</location>
        <topology evidence="1">Multi-pass membrane protein</topology>
    </subcellularLocation>
</comment>
<evidence type="ECO:0000256" key="1">
    <source>
        <dbReference type="ARBA" id="ARBA00004651"/>
    </source>
</evidence>
<dbReference type="PROSITE" id="PS50850">
    <property type="entry name" value="MFS"/>
    <property type="match status" value="1"/>
</dbReference>
<sequence length="493" mass="50290">MSAAREGGRQDGGPREGGRREGGPREGGSQAGGSREGGAQAGGPQADGPISLWRDRRFRRFWAGQSISEFGDRITELALPLIAVTALSASANQVAWLTALVWTPNLLAIVLGAWVDRRARKRRLMVLADLVRAAVLLSLPVAYLLDAVSLGQLYAVALVTGAAAVLFNTAYPPFFVRLVPRSSYVEANSRLSASRSVSHVVGPAAGGALVQALTAPVAVVVDALSYLASAFLIGRIPLDESPTGTDGAAPPPLLRRAREGMAFVARHPVLRAGLGTAATVNFFTFVAGSGLLVLFASRVLELSAGAIGLALGIGSTGALLGAVLAPGVSRRIGVGRSIAVGAVLFPAPLAIAAVARGPLWARAGVLAAAEFLSGVGVMLFDVNLNSLQTSVIPDGMRSRVAGAFSSVNYGVRPLGAVVGGLLATGFGLRATLLVGAAGGTLSLLWLLASPIPGIRSLAENDVAPADVAPTDVAPVDVAAACDDADPEHRPTPC</sequence>
<protein>
    <submittedName>
        <fullName evidence="9">MFS transporter</fullName>
    </submittedName>
</protein>
<reference evidence="10" key="1">
    <citation type="journal article" date="2019" name="Int. J. Syst. Evol. Microbiol.">
        <title>The Global Catalogue of Microorganisms (GCM) 10K type strain sequencing project: providing services to taxonomists for standard genome sequencing and annotation.</title>
        <authorList>
            <consortium name="The Broad Institute Genomics Platform"/>
            <consortium name="The Broad Institute Genome Sequencing Center for Infectious Disease"/>
            <person name="Wu L."/>
            <person name="Ma J."/>
        </authorList>
    </citation>
    <scope>NUCLEOTIDE SEQUENCE [LARGE SCALE GENOMIC DNA]</scope>
    <source>
        <strain evidence="10">JCM 4147</strain>
    </source>
</reference>
<evidence type="ECO:0000313" key="10">
    <source>
        <dbReference type="Proteomes" id="UP001596200"/>
    </source>
</evidence>
<keyword evidence="2" id="KW-1003">Cell membrane</keyword>
<evidence type="ECO:0000259" key="8">
    <source>
        <dbReference type="PROSITE" id="PS50850"/>
    </source>
</evidence>
<proteinExistence type="predicted"/>
<evidence type="ECO:0000256" key="5">
    <source>
        <dbReference type="ARBA" id="ARBA00023136"/>
    </source>
</evidence>
<feature type="domain" description="Major facilitator superfamily (MFS) profile" evidence="8">
    <location>
        <begin position="261"/>
        <end position="493"/>
    </location>
</feature>
<keyword evidence="5 7" id="KW-0472">Membrane</keyword>
<dbReference type="PANTHER" id="PTHR23513">
    <property type="entry name" value="INTEGRAL MEMBRANE EFFLUX PROTEIN-RELATED"/>
    <property type="match status" value="1"/>
</dbReference>
<feature type="transmembrane region" description="Helical" evidence="7">
    <location>
        <begin position="274"/>
        <end position="296"/>
    </location>
</feature>
<evidence type="ECO:0000256" key="4">
    <source>
        <dbReference type="ARBA" id="ARBA00022989"/>
    </source>
</evidence>
<dbReference type="Pfam" id="PF07690">
    <property type="entry name" value="MFS_1"/>
    <property type="match status" value="1"/>
</dbReference>
<dbReference type="InterPro" id="IPR011701">
    <property type="entry name" value="MFS"/>
</dbReference>
<feature type="transmembrane region" description="Helical" evidence="7">
    <location>
        <begin position="302"/>
        <end position="325"/>
    </location>
</feature>
<accession>A0ABW1GEK5</accession>
<dbReference type="Gene3D" id="1.20.1250.20">
    <property type="entry name" value="MFS general substrate transporter like domains"/>
    <property type="match status" value="1"/>
</dbReference>